<name>A0A2B7WKE8_POLH7</name>
<reference evidence="1 2" key="1">
    <citation type="submission" date="2017-10" db="EMBL/GenBank/DDBJ databases">
        <title>Comparative genomics in systemic dimorphic fungi from Ajellomycetaceae.</title>
        <authorList>
            <person name="Munoz J.F."/>
            <person name="Mcewen J.G."/>
            <person name="Clay O.K."/>
            <person name="Cuomo C.A."/>
        </authorList>
    </citation>
    <scope>NUCLEOTIDE SEQUENCE [LARGE SCALE GENOMIC DNA]</scope>
    <source>
        <strain evidence="1 2">UAMH7299</strain>
    </source>
</reference>
<dbReference type="AlphaFoldDB" id="A0A2B7WKE8"/>
<dbReference type="InterPro" id="IPR036291">
    <property type="entry name" value="NAD(P)-bd_dom_sf"/>
</dbReference>
<protein>
    <submittedName>
        <fullName evidence="1">Uncharacterized protein</fullName>
    </submittedName>
</protein>
<dbReference type="EMBL" id="PDNA01000338">
    <property type="protein sequence ID" value="PGG96981.1"/>
    <property type="molecule type" value="Genomic_DNA"/>
</dbReference>
<comment type="caution">
    <text evidence="1">The sequence shown here is derived from an EMBL/GenBank/DDBJ whole genome shotgun (WGS) entry which is preliminary data.</text>
</comment>
<evidence type="ECO:0000313" key="2">
    <source>
        <dbReference type="Proteomes" id="UP000224634"/>
    </source>
</evidence>
<dbReference type="SUPFAM" id="SSF51735">
    <property type="entry name" value="NAD(P)-binding Rossmann-fold domains"/>
    <property type="match status" value="1"/>
</dbReference>
<dbReference type="Proteomes" id="UP000224634">
    <property type="component" value="Unassembled WGS sequence"/>
</dbReference>
<evidence type="ECO:0000313" key="1">
    <source>
        <dbReference type="EMBL" id="PGG96981.1"/>
    </source>
</evidence>
<keyword evidence="2" id="KW-1185">Reference proteome</keyword>
<accession>A0A2B7WKE8</accession>
<proteinExistence type="predicted"/>
<sequence>MLHPGIGLALSQHFMAQGWRVALADINESGGRLGARWRLGTIWRRYSRDQQTKAQFGRVDYEAANARIADMQSMNGKLESARSPLCLHAKGIRVNCVCPADTPTRLAPRELVERLGPERITPIIHVDDLAGVPELCE</sequence>
<gene>
    <name evidence="1" type="ORF">AJ80_09754</name>
</gene>
<organism evidence="1 2">
    <name type="scientific">Polytolypa hystricis (strain UAMH7299)</name>
    <dbReference type="NCBI Taxonomy" id="1447883"/>
    <lineage>
        <taxon>Eukaryota</taxon>
        <taxon>Fungi</taxon>
        <taxon>Dikarya</taxon>
        <taxon>Ascomycota</taxon>
        <taxon>Pezizomycotina</taxon>
        <taxon>Eurotiomycetes</taxon>
        <taxon>Eurotiomycetidae</taxon>
        <taxon>Onygenales</taxon>
        <taxon>Onygenales incertae sedis</taxon>
        <taxon>Polytolypa</taxon>
    </lineage>
</organism>